<proteinExistence type="predicted"/>
<comment type="caution">
    <text evidence="1">The sequence shown here is derived from an EMBL/GenBank/DDBJ whole genome shotgun (WGS) entry which is preliminary data.</text>
</comment>
<reference evidence="1 2" key="1">
    <citation type="submission" date="2019-06" db="EMBL/GenBank/DDBJ databases">
        <authorList>
            <person name="Broberg M."/>
        </authorList>
    </citation>
    <scope>NUCLEOTIDE SEQUENCE [LARGE SCALE GENOMIC DNA]</scope>
</reference>
<name>A0ABY6UKR1_BIOOC</name>
<dbReference type="Proteomes" id="UP000766486">
    <property type="component" value="Unassembled WGS sequence"/>
</dbReference>
<accession>A0ABY6UKR1</accession>
<protein>
    <recommendedName>
        <fullName evidence="3">F-box domain-containing protein</fullName>
    </recommendedName>
</protein>
<organism evidence="1 2">
    <name type="scientific">Bionectria ochroleuca</name>
    <name type="common">Gliocladium roseum</name>
    <dbReference type="NCBI Taxonomy" id="29856"/>
    <lineage>
        <taxon>Eukaryota</taxon>
        <taxon>Fungi</taxon>
        <taxon>Dikarya</taxon>
        <taxon>Ascomycota</taxon>
        <taxon>Pezizomycotina</taxon>
        <taxon>Sordariomycetes</taxon>
        <taxon>Hypocreomycetidae</taxon>
        <taxon>Hypocreales</taxon>
        <taxon>Bionectriaceae</taxon>
        <taxon>Clonostachys</taxon>
    </lineage>
</organism>
<gene>
    <name evidence="1" type="ORF">CLO192961_LOCUS315724</name>
</gene>
<evidence type="ECO:0000313" key="2">
    <source>
        <dbReference type="Proteomes" id="UP000766486"/>
    </source>
</evidence>
<evidence type="ECO:0000313" key="1">
    <source>
        <dbReference type="EMBL" id="VUC31870.1"/>
    </source>
</evidence>
<dbReference type="EMBL" id="CABFNS010000837">
    <property type="protein sequence ID" value="VUC31870.1"/>
    <property type="molecule type" value="Genomic_DNA"/>
</dbReference>
<keyword evidence="2" id="KW-1185">Reference proteome</keyword>
<sequence length="131" mass="14910">MPELNSRPPKQEKMATLESMPTEIIEAILSYLAFRTIEKVAQTYSHPLTEIAICYIGPLLKARRDSRIPKDYWLNVPAESLERLPQLGPDSSPFEWKRLDKLVIRVAAFFSFPRGPVGPSQNIDSVIDQLD</sequence>
<evidence type="ECO:0008006" key="3">
    <source>
        <dbReference type="Google" id="ProtNLM"/>
    </source>
</evidence>